<dbReference type="AlphaFoldDB" id="A0A402CQT6"/>
<proteinExistence type="predicted"/>
<organism evidence="1 2">
    <name type="scientific">Capsulimonas corticalis</name>
    <dbReference type="NCBI Taxonomy" id="2219043"/>
    <lineage>
        <taxon>Bacteria</taxon>
        <taxon>Bacillati</taxon>
        <taxon>Armatimonadota</taxon>
        <taxon>Armatimonadia</taxon>
        <taxon>Capsulimonadales</taxon>
        <taxon>Capsulimonadaceae</taxon>
        <taxon>Capsulimonas</taxon>
    </lineage>
</organism>
<protein>
    <submittedName>
        <fullName evidence="1">Uncharacterized protein</fullName>
    </submittedName>
</protein>
<name>A0A402CQT6_9BACT</name>
<evidence type="ECO:0000313" key="1">
    <source>
        <dbReference type="EMBL" id="BDI34460.1"/>
    </source>
</evidence>
<gene>
    <name evidence="1" type="ORF">CCAX7_65110</name>
</gene>
<dbReference type="KEGG" id="ccot:CCAX7_65110"/>
<accession>A0A402CQT6</accession>
<sequence length="517" mass="53479">MAAHFWIFPWLALFFGLASFFVASLRSFRASAPPGGLRPSISALIVWAGATALATWLSLRIGAAASVDFIAARGVLLGSLSGLLLVGSVRRVLRGTNEAAPAALVVGWGVAVMAGARLWLTHGELSGLTGLILGVVVPLVVLGTWLFDDEGDEGAGVLAGAGLAFLATLSAAVQLGFTRAKLIEQMFWPDVPLLLGAALCLGLIIAVLIPRARLRAVWIGAPYLLATVAVGQTLAHERTPLKLLGVGALTFALLYAIARQTRTAGDRASAPPIDETETAPLETGAAPAVRTLLPSLALLVMAVTVSYAYWAGYGVVLMLLAGWAVAASAPWRITDLAGARIAGVGSLLPAFVFGAIASLHRLLLLQNSDALDVNAVTDAWDFFALSLGAILPFAAAEAGAARGRIPGYLRGVFWLLALAIPIVVADYVLAARAGGGLLLGAALAALFSGFAASPARGRVLVGSLTVGALTLIMTPIAAHWDEPTRRVRTLIVIGAVVLLAILQLLPARRDARPVVEG</sequence>
<evidence type="ECO:0000313" key="2">
    <source>
        <dbReference type="Proteomes" id="UP000287394"/>
    </source>
</evidence>
<dbReference type="Proteomes" id="UP000287394">
    <property type="component" value="Chromosome"/>
</dbReference>
<reference evidence="1 2" key="1">
    <citation type="journal article" date="2019" name="Int. J. Syst. Evol. Microbiol.">
        <title>Capsulimonas corticalis gen. nov., sp. nov., an aerobic capsulated bacterium, of a novel bacterial order, Capsulimonadales ord. nov., of the class Armatimonadia of the phylum Armatimonadetes.</title>
        <authorList>
            <person name="Li J."/>
            <person name="Kudo C."/>
            <person name="Tonouchi A."/>
        </authorList>
    </citation>
    <scope>NUCLEOTIDE SEQUENCE [LARGE SCALE GENOMIC DNA]</scope>
    <source>
        <strain evidence="1 2">AX-7</strain>
    </source>
</reference>
<dbReference type="RefSeq" id="WP_119319822.1">
    <property type="nucleotide sequence ID" value="NZ_AP025739.1"/>
</dbReference>
<dbReference type="EMBL" id="AP025739">
    <property type="protein sequence ID" value="BDI34460.1"/>
    <property type="molecule type" value="Genomic_DNA"/>
</dbReference>
<keyword evidence="2" id="KW-1185">Reference proteome</keyword>